<comment type="similarity">
    <text evidence="1">Belongs to the enoyl-CoA hydratase/isomerase family.</text>
</comment>
<evidence type="ECO:0000256" key="2">
    <source>
        <dbReference type="ARBA" id="ARBA00023239"/>
    </source>
</evidence>
<dbReference type="InterPro" id="IPR014748">
    <property type="entry name" value="Enoyl-CoA_hydra_C"/>
</dbReference>
<comment type="caution">
    <text evidence="3">The sequence shown here is derived from an EMBL/GenBank/DDBJ whole genome shotgun (WGS) entry which is preliminary data.</text>
</comment>
<dbReference type="EMBL" id="BAAAHE010000008">
    <property type="protein sequence ID" value="GAA0611013.1"/>
    <property type="molecule type" value="Genomic_DNA"/>
</dbReference>
<proteinExistence type="inferred from homology"/>
<evidence type="ECO:0000313" key="4">
    <source>
        <dbReference type="Proteomes" id="UP001500957"/>
    </source>
</evidence>
<dbReference type="InterPro" id="IPR001753">
    <property type="entry name" value="Enoyl-CoA_hydra/iso"/>
</dbReference>
<dbReference type="CDD" id="cd06558">
    <property type="entry name" value="crotonase-like"/>
    <property type="match status" value="1"/>
</dbReference>
<name>A0ABN1GGF0_9ACTN</name>
<dbReference type="Proteomes" id="UP001500957">
    <property type="component" value="Unassembled WGS sequence"/>
</dbReference>
<dbReference type="SUPFAM" id="SSF52096">
    <property type="entry name" value="ClpP/crotonase"/>
    <property type="match status" value="1"/>
</dbReference>
<gene>
    <name evidence="3" type="ORF">GCM10009547_11310</name>
</gene>
<dbReference type="Pfam" id="PF00378">
    <property type="entry name" value="ECH_1"/>
    <property type="match status" value="1"/>
</dbReference>
<dbReference type="PANTHER" id="PTHR11941">
    <property type="entry name" value="ENOYL-COA HYDRATASE-RELATED"/>
    <property type="match status" value="1"/>
</dbReference>
<sequence>MTSRTTQFETLTVERIERVERITLNRPEDAHGVNLTLARELAVVARECDQDPEVRAVLLTATGRFFCAGGDLKEMAAHADRPGPFVKELADTLHRASSSFARMAAPLVVAVNGVAAGAGFSLAISGDLVLAAESAKFTAAYTRAGLSPDGGLTYALPRLVGLRRAQELILTNRLLTAPEAEAWGLVTRVVPDAELAEVALAAASDLAAGAAGSNAAVKSLLLSSYGNDFEAQIELEARTIAACAASPDGAEGREAFIAKRAPKFA</sequence>
<keyword evidence="4" id="KW-1185">Reference proteome</keyword>
<dbReference type="InterPro" id="IPR029045">
    <property type="entry name" value="ClpP/crotonase-like_dom_sf"/>
</dbReference>
<dbReference type="PANTHER" id="PTHR11941:SF133">
    <property type="entry name" value="1,2-EPOXYPHENYLACETYL-COA ISOMERASE"/>
    <property type="match status" value="1"/>
</dbReference>
<dbReference type="RefSeq" id="WP_344602518.1">
    <property type="nucleotide sequence ID" value="NZ_BAAAHE010000008.1"/>
</dbReference>
<organism evidence="3 4">
    <name type="scientific">Sporichthya brevicatena</name>
    <dbReference type="NCBI Taxonomy" id="171442"/>
    <lineage>
        <taxon>Bacteria</taxon>
        <taxon>Bacillati</taxon>
        <taxon>Actinomycetota</taxon>
        <taxon>Actinomycetes</taxon>
        <taxon>Sporichthyales</taxon>
        <taxon>Sporichthyaceae</taxon>
        <taxon>Sporichthya</taxon>
    </lineage>
</organism>
<dbReference type="Gene3D" id="1.10.12.10">
    <property type="entry name" value="Lyase 2-enoyl-coa Hydratase, Chain A, domain 2"/>
    <property type="match status" value="1"/>
</dbReference>
<dbReference type="Gene3D" id="3.90.226.10">
    <property type="entry name" value="2-enoyl-CoA Hydratase, Chain A, domain 1"/>
    <property type="match status" value="1"/>
</dbReference>
<protein>
    <submittedName>
        <fullName evidence="3">Enoyl-CoA hydratase-related protein</fullName>
    </submittedName>
</protein>
<reference evidence="3 4" key="1">
    <citation type="journal article" date="2019" name="Int. J. Syst. Evol. Microbiol.">
        <title>The Global Catalogue of Microorganisms (GCM) 10K type strain sequencing project: providing services to taxonomists for standard genome sequencing and annotation.</title>
        <authorList>
            <consortium name="The Broad Institute Genomics Platform"/>
            <consortium name="The Broad Institute Genome Sequencing Center for Infectious Disease"/>
            <person name="Wu L."/>
            <person name="Ma J."/>
        </authorList>
    </citation>
    <scope>NUCLEOTIDE SEQUENCE [LARGE SCALE GENOMIC DNA]</scope>
    <source>
        <strain evidence="3 4">JCM 10671</strain>
    </source>
</reference>
<evidence type="ECO:0000313" key="3">
    <source>
        <dbReference type="EMBL" id="GAA0611013.1"/>
    </source>
</evidence>
<evidence type="ECO:0000256" key="1">
    <source>
        <dbReference type="ARBA" id="ARBA00005254"/>
    </source>
</evidence>
<accession>A0ABN1GGF0</accession>
<keyword evidence="2" id="KW-0456">Lyase</keyword>